<dbReference type="SUPFAM" id="SSF52540">
    <property type="entry name" value="P-loop containing nucleoside triphosphate hydrolases"/>
    <property type="match status" value="1"/>
</dbReference>
<dbReference type="Gene3D" id="3.40.50.300">
    <property type="entry name" value="P-loop containing nucleotide triphosphate hydrolases"/>
    <property type="match status" value="1"/>
</dbReference>
<keyword evidence="3 6" id="KW-0067">ATP-binding</keyword>
<dbReference type="InterPro" id="IPR003439">
    <property type="entry name" value="ABC_transporter-like_ATP-bd"/>
</dbReference>
<evidence type="ECO:0000313" key="7">
    <source>
        <dbReference type="Proteomes" id="UP000296201"/>
    </source>
</evidence>
<dbReference type="Pfam" id="PF00005">
    <property type="entry name" value="ABC_tran"/>
    <property type="match status" value="1"/>
</dbReference>
<evidence type="ECO:0000259" key="5">
    <source>
        <dbReference type="PROSITE" id="PS50893"/>
    </source>
</evidence>
<dbReference type="CDD" id="cd03255">
    <property type="entry name" value="ABC_MJ0796_LolCDE_FtsE"/>
    <property type="match status" value="1"/>
</dbReference>
<gene>
    <name evidence="6" type="primary">lolD_1</name>
    <name evidence="6" type="ORF">GHNINEIG_00583</name>
</gene>
<evidence type="ECO:0000313" key="6">
    <source>
        <dbReference type="EMBL" id="QBZ82552.1"/>
    </source>
</evidence>
<evidence type="ECO:0000256" key="1">
    <source>
        <dbReference type="ARBA" id="ARBA00022448"/>
    </source>
</evidence>
<dbReference type="InterPro" id="IPR003593">
    <property type="entry name" value="AAA+_ATPase"/>
</dbReference>
<evidence type="ECO:0000256" key="3">
    <source>
        <dbReference type="ARBA" id="ARBA00022840"/>
    </source>
</evidence>
<keyword evidence="6" id="KW-0449">Lipoprotein</keyword>
<dbReference type="GO" id="GO:1902495">
    <property type="term" value="C:transmembrane transporter complex"/>
    <property type="evidence" value="ECO:0007669"/>
    <property type="project" value="UniProtKB-ARBA"/>
</dbReference>
<proteinExistence type="inferred from homology"/>
<dbReference type="EMBL" id="CP032096">
    <property type="protein sequence ID" value="QBZ82552.1"/>
    <property type="molecule type" value="Genomic_DNA"/>
</dbReference>
<dbReference type="GO" id="GO:0005524">
    <property type="term" value="F:ATP binding"/>
    <property type="evidence" value="ECO:0007669"/>
    <property type="project" value="UniProtKB-KW"/>
</dbReference>
<dbReference type="PROSITE" id="PS50893">
    <property type="entry name" value="ABC_TRANSPORTER_2"/>
    <property type="match status" value="1"/>
</dbReference>
<dbReference type="AlphaFoldDB" id="A0A4P7NZZ9"/>
<dbReference type="PANTHER" id="PTHR24220:SF689">
    <property type="entry name" value="LIPOPROTEIN-RELEASING SYSTEM ATP-BINDING PROTEIN LOLD"/>
    <property type="match status" value="1"/>
</dbReference>
<dbReference type="GO" id="GO:0005886">
    <property type="term" value="C:plasma membrane"/>
    <property type="evidence" value="ECO:0007669"/>
    <property type="project" value="TreeGrafter"/>
</dbReference>
<keyword evidence="1" id="KW-0813">Transport</keyword>
<accession>A0A4P7NZZ9</accession>
<dbReference type="GO" id="GO:0022857">
    <property type="term" value="F:transmembrane transporter activity"/>
    <property type="evidence" value="ECO:0007669"/>
    <property type="project" value="UniProtKB-ARBA"/>
</dbReference>
<reference evidence="6 7" key="1">
    <citation type="submission" date="2018-08" db="EMBL/GenBank/DDBJ databases">
        <title>Horizontal acquisition of hydrogen conversion ability and other habitat adaptations in Hydrogenovibrio crunogenus strains.</title>
        <authorList>
            <person name="Gonnella G."/>
            <person name="Adam N."/>
            <person name="Perner M."/>
        </authorList>
    </citation>
    <scope>NUCLEOTIDE SEQUENCE [LARGE SCALE GENOMIC DNA]</scope>
    <source>
        <strain evidence="6 7">SP-41</strain>
    </source>
</reference>
<keyword evidence="2" id="KW-0547">Nucleotide-binding</keyword>
<evidence type="ECO:0000256" key="4">
    <source>
        <dbReference type="ARBA" id="ARBA00038388"/>
    </source>
</evidence>
<dbReference type="SMART" id="SM00382">
    <property type="entry name" value="AAA"/>
    <property type="match status" value="1"/>
</dbReference>
<organism evidence="6 7">
    <name type="scientific">Hydrogenovibrio crunogenus</name>
    <dbReference type="NCBI Taxonomy" id="39765"/>
    <lineage>
        <taxon>Bacteria</taxon>
        <taxon>Pseudomonadati</taxon>
        <taxon>Pseudomonadota</taxon>
        <taxon>Gammaproteobacteria</taxon>
        <taxon>Thiotrichales</taxon>
        <taxon>Piscirickettsiaceae</taxon>
        <taxon>Hydrogenovibrio</taxon>
    </lineage>
</organism>
<dbReference type="RefSeq" id="WP_223260922.1">
    <property type="nucleotide sequence ID" value="NZ_CP032096.1"/>
</dbReference>
<dbReference type="InterPro" id="IPR017911">
    <property type="entry name" value="MacB-like_ATP-bd"/>
</dbReference>
<dbReference type="EC" id="3.6.3.-" evidence="6"/>
<evidence type="ECO:0000256" key="2">
    <source>
        <dbReference type="ARBA" id="ARBA00022741"/>
    </source>
</evidence>
<dbReference type="Proteomes" id="UP000296201">
    <property type="component" value="Chromosome"/>
</dbReference>
<dbReference type="GO" id="GO:0016887">
    <property type="term" value="F:ATP hydrolysis activity"/>
    <property type="evidence" value="ECO:0007669"/>
    <property type="project" value="InterPro"/>
</dbReference>
<feature type="domain" description="ABC transporter" evidence="5">
    <location>
        <begin position="24"/>
        <end position="241"/>
    </location>
</feature>
<dbReference type="InterPro" id="IPR015854">
    <property type="entry name" value="ABC_transpr_LolD-like"/>
</dbReference>
<dbReference type="InterPro" id="IPR017871">
    <property type="entry name" value="ABC_transporter-like_CS"/>
</dbReference>
<dbReference type="PROSITE" id="PS00211">
    <property type="entry name" value="ABC_TRANSPORTER_1"/>
    <property type="match status" value="1"/>
</dbReference>
<protein>
    <submittedName>
        <fullName evidence="6">Lipoprotein-releasing system ATP-binding protein LolD</fullName>
        <ecNumber evidence="6">3.6.3.-</ecNumber>
    </submittedName>
</protein>
<dbReference type="FunFam" id="3.40.50.300:FF:000032">
    <property type="entry name" value="Export ABC transporter ATP-binding protein"/>
    <property type="match status" value="1"/>
</dbReference>
<dbReference type="PANTHER" id="PTHR24220">
    <property type="entry name" value="IMPORT ATP-BINDING PROTEIN"/>
    <property type="match status" value="1"/>
</dbReference>
<keyword evidence="7" id="KW-1185">Reference proteome</keyword>
<name>A0A4P7NZZ9_9GAMM</name>
<sequence length="241" mass="26322">MTESLSTILSDKSVDQSLENEPVLTLEKVHYHVSSDEEVLSIIKGCDLSVQLGEKLAIVGRSGSGKSTLLALMAGLELPSSGEIRLLGQALSQLNEDERAKVRAMAVGFVFQNFQLMPSMTALENVLMPLELFQMPNAEQEARKALQRVGLSNRLTHRPSELSGGEQQRVAIARAFVTGPKILFADEPTGNLDEATAGEIQTLLFQLNDELKTTLILVTHDNRLAQQCDRALSLQNGQLRG</sequence>
<dbReference type="InterPro" id="IPR027417">
    <property type="entry name" value="P-loop_NTPase"/>
</dbReference>
<comment type="similarity">
    <text evidence="4">Belongs to the ABC transporter superfamily. Macrolide exporter (TC 3.A.1.122) family.</text>
</comment>
<keyword evidence="6" id="KW-0378">Hydrolase</keyword>